<dbReference type="GO" id="GO:0006535">
    <property type="term" value="P:cysteine biosynthetic process from serine"/>
    <property type="evidence" value="ECO:0000318"/>
    <property type="project" value="GO_Central"/>
</dbReference>
<sequence length="350" mass="37352">MVTGLAGLIGRTPLVEATALSKRTGCRILLKMEAMNPGGSSKDRIALNIIETAERDGWLKPGGTVIEGTAGSTGISLALLARARGYRCIIVMADDMAMEKEILLRTLGAEVHRVKAVSFVNNQHFCRVAEALATEIPGGFYVNQFENAANFLAHYHHTGPEIWAQTSGVIDAFVMGAGTGGTLAGVGTFLKEQSSDIHVVLADPPGSALYRKVKNGVIYTSQQAEQRLQRNRYDTILEGVGIDRLTRNFALGQAAVDDAYQVTDAESVTMAYWLLAHEGLFIGSSSALNLVAAVKLARTLPAGSTIVTCICDQGNRGMSKVYNDAFLESKDLLAAAQHADIATGCLDFVC</sequence>
<dbReference type="GO" id="GO:0005737">
    <property type="term" value="C:cytoplasm"/>
    <property type="evidence" value="ECO:0000318"/>
    <property type="project" value="GO_Central"/>
</dbReference>
<accession>A9VB30</accession>
<evidence type="ECO:0000256" key="1">
    <source>
        <dbReference type="ARBA" id="ARBA00001933"/>
    </source>
</evidence>
<evidence type="ECO:0000256" key="3">
    <source>
        <dbReference type="ARBA" id="ARBA00022605"/>
    </source>
</evidence>
<protein>
    <recommendedName>
        <fullName evidence="7">Tryptophan synthase beta chain-like PALP domain-containing protein</fullName>
    </recommendedName>
</protein>
<dbReference type="InterPro" id="IPR050214">
    <property type="entry name" value="Cys_Synth/Cystath_Beta-Synth"/>
</dbReference>
<dbReference type="GeneID" id="5895131"/>
<dbReference type="PANTHER" id="PTHR10314">
    <property type="entry name" value="CYSTATHIONINE BETA-SYNTHASE"/>
    <property type="match status" value="1"/>
</dbReference>
<dbReference type="AlphaFoldDB" id="A9VB30"/>
<dbReference type="EMBL" id="CH991575">
    <property type="protein sequence ID" value="EDQ85267.1"/>
    <property type="molecule type" value="Genomic_DNA"/>
</dbReference>
<dbReference type="GO" id="GO:0004124">
    <property type="term" value="F:cysteine synthase activity"/>
    <property type="evidence" value="ECO:0000318"/>
    <property type="project" value="GO_Central"/>
</dbReference>
<proteinExistence type="inferred from homology"/>
<keyword evidence="6" id="KW-0198">Cysteine biosynthesis</keyword>
<dbReference type="STRING" id="81824.A9VB30"/>
<reference evidence="8 9" key="1">
    <citation type="journal article" date="2008" name="Nature">
        <title>The genome of the choanoflagellate Monosiga brevicollis and the origin of metazoans.</title>
        <authorList>
            <consortium name="JGI Sequencing"/>
            <person name="King N."/>
            <person name="Westbrook M.J."/>
            <person name="Young S.L."/>
            <person name="Kuo A."/>
            <person name="Abedin M."/>
            <person name="Chapman J."/>
            <person name="Fairclough S."/>
            <person name="Hellsten U."/>
            <person name="Isogai Y."/>
            <person name="Letunic I."/>
            <person name="Marr M."/>
            <person name="Pincus D."/>
            <person name="Putnam N."/>
            <person name="Rokas A."/>
            <person name="Wright K.J."/>
            <person name="Zuzow R."/>
            <person name="Dirks W."/>
            <person name="Good M."/>
            <person name="Goodstein D."/>
            <person name="Lemons D."/>
            <person name="Li W."/>
            <person name="Lyons J.B."/>
            <person name="Morris A."/>
            <person name="Nichols S."/>
            <person name="Richter D.J."/>
            <person name="Salamov A."/>
            <person name="Bork P."/>
            <person name="Lim W.A."/>
            <person name="Manning G."/>
            <person name="Miller W.T."/>
            <person name="McGinnis W."/>
            <person name="Shapiro H."/>
            <person name="Tjian R."/>
            <person name="Grigoriev I.V."/>
            <person name="Rokhsar D."/>
        </authorList>
    </citation>
    <scope>NUCLEOTIDE SEQUENCE [LARGE SCALE GENOMIC DNA]</scope>
    <source>
        <strain evidence="9">MX1 / ATCC 50154</strain>
    </source>
</reference>
<comment type="cofactor">
    <cofactor evidence="1">
        <name>pyridoxal 5'-phosphate</name>
        <dbReference type="ChEBI" id="CHEBI:597326"/>
    </cofactor>
</comment>
<keyword evidence="5" id="KW-0663">Pyridoxal phosphate</keyword>
<evidence type="ECO:0000313" key="9">
    <source>
        <dbReference type="Proteomes" id="UP000001357"/>
    </source>
</evidence>
<dbReference type="eggNOG" id="KOG1481">
    <property type="taxonomic scope" value="Eukaryota"/>
</dbReference>
<dbReference type="OMA" id="WMADYGF"/>
<evidence type="ECO:0000313" key="8">
    <source>
        <dbReference type="EMBL" id="EDQ85267.1"/>
    </source>
</evidence>
<dbReference type="KEGG" id="mbr:MONBRDRAFT_12054"/>
<dbReference type="InterPro" id="IPR036052">
    <property type="entry name" value="TrpB-like_PALP_sf"/>
</dbReference>
<organism evidence="8 9">
    <name type="scientific">Monosiga brevicollis</name>
    <name type="common">Choanoflagellate</name>
    <dbReference type="NCBI Taxonomy" id="81824"/>
    <lineage>
        <taxon>Eukaryota</taxon>
        <taxon>Choanoflagellata</taxon>
        <taxon>Craspedida</taxon>
        <taxon>Salpingoecidae</taxon>
        <taxon>Monosiga</taxon>
    </lineage>
</organism>
<name>A9VB30_MONBE</name>
<dbReference type="Pfam" id="PF00291">
    <property type="entry name" value="PALP"/>
    <property type="match status" value="1"/>
</dbReference>
<evidence type="ECO:0000256" key="5">
    <source>
        <dbReference type="ARBA" id="ARBA00022898"/>
    </source>
</evidence>
<dbReference type="NCBIfam" id="NF007989">
    <property type="entry name" value="PRK10717.1"/>
    <property type="match status" value="1"/>
</dbReference>
<dbReference type="InterPro" id="IPR001926">
    <property type="entry name" value="TrpB-like_PALP"/>
</dbReference>
<keyword evidence="3" id="KW-0028">Amino-acid biosynthesis</keyword>
<dbReference type="Gene3D" id="3.40.50.1100">
    <property type="match status" value="2"/>
</dbReference>
<feature type="domain" description="Tryptophan synthase beta chain-like PALP" evidence="7">
    <location>
        <begin position="7"/>
        <end position="312"/>
    </location>
</feature>
<evidence type="ECO:0000256" key="6">
    <source>
        <dbReference type="ARBA" id="ARBA00023192"/>
    </source>
</evidence>
<keyword evidence="9" id="KW-1185">Reference proteome</keyword>
<dbReference type="FunFam" id="3.40.50.1100:FF:000016">
    <property type="entry name" value="Cysteine synthase A"/>
    <property type="match status" value="1"/>
</dbReference>
<evidence type="ECO:0000256" key="2">
    <source>
        <dbReference type="ARBA" id="ARBA00007103"/>
    </source>
</evidence>
<keyword evidence="4" id="KW-0808">Transferase</keyword>
<dbReference type="Proteomes" id="UP000001357">
    <property type="component" value="Unassembled WGS sequence"/>
</dbReference>
<dbReference type="CDD" id="cd01561">
    <property type="entry name" value="CBS_like"/>
    <property type="match status" value="1"/>
</dbReference>
<comment type="similarity">
    <text evidence="2">Belongs to the cysteine synthase/cystathionine beta-synthase family.</text>
</comment>
<dbReference type="InParanoid" id="A9VB30"/>
<gene>
    <name evidence="8" type="ORF">MONBRDRAFT_12054</name>
</gene>
<evidence type="ECO:0000259" key="7">
    <source>
        <dbReference type="Pfam" id="PF00291"/>
    </source>
</evidence>
<dbReference type="SUPFAM" id="SSF53686">
    <property type="entry name" value="Tryptophan synthase beta subunit-like PLP-dependent enzymes"/>
    <property type="match status" value="1"/>
</dbReference>
<dbReference type="RefSeq" id="XP_001749888.1">
    <property type="nucleotide sequence ID" value="XM_001749836.1"/>
</dbReference>
<evidence type="ECO:0000256" key="4">
    <source>
        <dbReference type="ARBA" id="ARBA00022679"/>
    </source>
</evidence>